<dbReference type="Proteomes" id="UP000256257">
    <property type="component" value="Unassembled WGS sequence"/>
</dbReference>
<evidence type="ECO:0000313" key="1">
    <source>
        <dbReference type="EMBL" id="REC47098.1"/>
    </source>
</evidence>
<name>A0A3D9B169_9FLAO</name>
<dbReference type="OrthoDB" id="1245292at2"/>
<proteinExistence type="predicted"/>
<sequence length="297" mass="34244">MEKNGKQWAILYQDFKYDEMLAFGSGYWISLSEDEGKTWKKYYTGLSGGKNYYFKQNSQKPFWRDENHLQIEADIVRMTEPSIHPLSPDYEVVKDNALVILDLSEIIKDSDEDGLTDIEERNLFLNPLSKDTDGDGIPDSEDLNPRFASSSNDFTRLYEGIIFGENTESAGLSPYEDFVIHLEQPKKVTESDKNKEEFSNELGLPNTIKLIVTNDTNLQRINPKHYKIIILTPKEFEEYRKQYHSVLEQLSYSPLFQCDKNPNVYIMSSSASFSGASYKIERTKAGWKVTTLSSWIS</sequence>
<dbReference type="RefSeq" id="WP_115928688.1">
    <property type="nucleotide sequence ID" value="NZ_QNVV01000010.1"/>
</dbReference>
<evidence type="ECO:0000313" key="2">
    <source>
        <dbReference type="Proteomes" id="UP000256257"/>
    </source>
</evidence>
<dbReference type="EMBL" id="QNVV01000010">
    <property type="protein sequence ID" value="REC47098.1"/>
    <property type="molecule type" value="Genomic_DNA"/>
</dbReference>
<reference evidence="1 2" key="1">
    <citation type="submission" date="2018-06" db="EMBL/GenBank/DDBJ databases">
        <title>Novel Chryseobacterium species.</title>
        <authorList>
            <person name="Newman J."/>
            <person name="Hugo C."/>
            <person name="Oosthuizen L."/>
            <person name="Charimba G."/>
        </authorList>
    </citation>
    <scope>NUCLEOTIDE SEQUENCE [LARGE SCALE GENOMIC DNA]</scope>
    <source>
        <strain evidence="1 2">7_F195</strain>
    </source>
</reference>
<dbReference type="AlphaFoldDB" id="A0A3D9B169"/>
<keyword evidence="2" id="KW-1185">Reference proteome</keyword>
<organism evidence="1 2">
    <name type="scientific">Chryseobacterium pennipullorum</name>
    <dbReference type="NCBI Taxonomy" id="2258963"/>
    <lineage>
        <taxon>Bacteria</taxon>
        <taxon>Pseudomonadati</taxon>
        <taxon>Bacteroidota</taxon>
        <taxon>Flavobacteriia</taxon>
        <taxon>Flavobacteriales</taxon>
        <taxon>Weeksellaceae</taxon>
        <taxon>Chryseobacterium group</taxon>
        <taxon>Chryseobacterium</taxon>
    </lineage>
</organism>
<protein>
    <submittedName>
        <fullName evidence="1">Uncharacterized protein</fullName>
    </submittedName>
</protein>
<gene>
    <name evidence="1" type="ORF">DRF67_12865</name>
</gene>
<accession>A0A3D9B169</accession>
<comment type="caution">
    <text evidence="1">The sequence shown here is derived from an EMBL/GenBank/DDBJ whole genome shotgun (WGS) entry which is preliminary data.</text>
</comment>